<keyword evidence="2" id="KW-1185">Reference proteome</keyword>
<comment type="caution">
    <text evidence="1">The sequence shown here is derived from an EMBL/GenBank/DDBJ whole genome shotgun (WGS) entry which is preliminary data.</text>
</comment>
<protein>
    <submittedName>
        <fullName evidence="1">Uncharacterized protein</fullName>
    </submittedName>
</protein>
<organism evidence="1 2">
    <name type="scientific">Solea senegalensis</name>
    <name type="common">Senegalese sole</name>
    <dbReference type="NCBI Taxonomy" id="28829"/>
    <lineage>
        <taxon>Eukaryota</taxon>
        <taxon>Metazoa</taxon>
        <taxon>Chordata</taxon>
        <taxon>Craniata</taxon>
        <taxon>Vertebrata</taxon>
        <taxon>Euteleostomi</taxon>
        <taxon>Actinopterygii</taxon>
        <taxon>Neopterygii</taxon>
        <taxon>Teleostei</taxon>
        <taxon>Neoteleostei</taxon>
        <taxon>Acanthomorphata</taxon>
        <taxon>Carangaria</taxon>
        <taxon>Pleuronectiformes</taxon>
        <taxon>Pleuronectoidei</taxon>
        <taxon>Soleidae</taxon>
        <taxon>Solea</taxon>
    </lineage>
</organism>
<evidence type="ECO:0000313" key="2">
    <source>
        <dbReference type="Proteomes" id="UP000693946"/>
    </source>
</evidence>
<name>A0AAV6SHK1_SOLSE</name>
<dbReference type="Proteomes" id="UP000693946">
    <property type="component" value="Linkage Group LG13"/>
</dbReference>
<proteinExistence type="predicted"/>
<dbReference type="AlphaFoldDB" id="A0AAV6SHK1"/>
<dbReference type="EMBL" id="JAGKHQ010000005">
    <property type="protein sequence ID" value="KAG7516418.1"/>
    <property type="molecule type" value="Genomic_DNA"/>
</dbReference>
<sequence length="157" mass="18134">MHCSACVAGDEEVHARLAVWRAVAAIIVVCLRKDRLSDNDMEQNLQRVKRCVYPAEVWYLTVRKQIVMLVQFVLIALDKPENGSFIKGKDVEMFPSFEVVMTQQQQQRLQLSVDSGSITCALGYRVHVLQHDKHRGREPQNDHIRRARIWYVSAETD</sequence>
<gene>
    <name evidence="1" type="ORF">JOB18_031088</name>
</gene>
<accession>A0AAV6SHK1</accession>
<evidence type="ECO:0000313" key="1">
    <source>
        <dbReference type="EMBL" id="KAG7516418.1"/>
    </source>
</evidence>
<reference evidence="1 2" key="1">
    <citation type="journal article" date="2021" name="Sci. Rep.">
        <title>Chromosome anchoring in Senegalese sole (Solea senegalensis) reveals sex-associated markers and genome rearrangements in flatfish.</title>
        <authorList>
            <person name="Guerrero-Cozar I."/>
            <person name="Gomez-Garrido J."/>
            <person name="Berbel C."/>
            <person name="Martinez-Blanch J.F."/>
            <person name="Alioto T."/>
            <person name="Claros M.G."/>
            <person name="Gagnaire P.A."/>
            <person name="Manchado M."/>
        </authorList>
    </citation>
    <scope>NUCLEOTIDE SEQUENCE [LARGE SCALE GENOMIC DNA]</scope>
    <source>
        <strain evidence="1">Sse05_10M</strain>
    </source>
</reference>